<feature type="region of interest" description="Disordered" evidence="1">
    <location>
        <begin position="402"/>
        <end position="463"/>
    </location>
</feature>
<feature type="region of interest" description="Disordered" evidence="1">
    <location>
        <begin position="139"/>
        <end position="167"/>
    </location>
</feature>
<dbReference type="GO" id="GO:0016251">
    <property type="term" value="F:RNA polymerase II general transcription initiation factor activity"/>
    <property type="evidence" value="ECO:0007669"/>
    <property type="project" value="InterPro"/>
</dbReference>
<feature type="compositionally biased region" description="Low complexity" evidence="1">
    <location>
        <begin position="437"/>
        <end position="448"/>
    </location>
</feature>
<dbReference type="OrthoDB" id="5752at2759"/>
<dbReference type="GO" id="GO:0051123">
    <property type="term" value="P:RNA polymerase II preinitiation complex assembly"/>
    <property type="evidence" value="ECO:0007669"/>
    <property type="project" value="TreeGrafter"/>
</dbReference>
<reference evidence="2 3" key="2">
    <citation type="submission" date="2018-11" db="EMBL/GenBank/DDBJ databases">
        <authorList>
            <consortium name="Pathogen Informatics"/>
        </authorList>
    </citation>
    <scope>NUCLEOTIDE SEQUENCE [LARGE SCALE GENOMIC DNA]</scope>
</reference>
<dbReference type="PANTHER" id="PTHR13900:SF0">
    <property type="entry name" value="TRANSCRIPTION INITIATION FACTOR TFIID SUBUNIT 1"/>
    <property type="match status" value="1"/>
</dbReference>
<feature type="compositionally biased region" description="Polar residues" evidence="1">
    <location>
        <begin position="402"/>
        <end position="411"/>
    </location>
</feature>
<evidence type="ECO:0000313" key="3">
    <source>
        <dbReference type="Proteomes" id="UP000274429"/>
    </source>
</evidence>
<dbReference type="PANTHER" id="PTHR13900">
    <property type="entry name" value="TRANSCRIPTION INITIATION FACTOR TFIID"/>
    <property type="match status" value="1"/>
</dbReference>
<dbReference type="AlphaFoldDB" id="A0A0R3X8Q5"/>
<feature type="compositionally biased region" description="Low complexity" evidence="1">
    <location>
        <begin position="151"/>
        <end position="167"/>
    </location>
</feature>
<dbReference type="GO" id="GO:0005669">
    <property type="term" value="C:transcription factor TFIID complex"/>
    <property type="evidence" value="ECO:0007669"/>
    <property type="project" value="InterPro"/>
</dbReference>
<dbReference type="Proteomes" id="UP000274429">
    <property type="component" value="Unassembled WGS sequence"/>
</dbReference>
<dbReference type="EMBL" id="UYWX01021154">
    <property type="protein sequence ID" value="VDM34888.1"/>
    <property type="molecule type" value="Genomic_DNA"/>
</dbReference>
<protein>
    <submittedName>
        <fullName evidence="4">Trimethylguanosine synthase</fullName>
    </submittedName>
</protein>
<evidence type="ECO:0000313" key="4">
    <source>
        <dbReference type="WBParaSite" id="TTAC_0000993001-mRNA-1"/>
    </source>
</evidence>
<organism evidence="4">
    <name type="scientific">Hydatigena taeniaeformis</name>
    <name type="common">Feline tapeworm</name>
    <name type="synonym">Taenia taeniaeformis</name>
    <dbReference type="NCBI Taxonomy" id="6205"/>
    <lineage>
        <taxon>Eukaryota</taxon>
        <taxon>Metazoa</taxon>
        <taxon>Spiralia</taxon>
        <taxon>Lophotrochozoa</taxon>
        <taxon>Platyhelminthes</taxon>
        <taxon>Cestoda</taxon>
        <taxon>Eucestoda</taxon>
        <taxon>Cyclophyllidea</taxon>
        <taxon>Taeniidae</taxon>
        <taxon>Hydatigera</taxon>
    </lineage>
</organism>
<evidence type="ECO:0000256" key="1">
    <source>
        <dbReference type="SAM" id="MobiDB-lite"/>
    </source>
</evidence>
<gene>
    <name evidence="2" type="ORF">TTAC_LOCUS9915</name>
</gene>
<dbReference type="InterPro" id="IPR040240">
    <property type="entry name" value="TAF1"/>
</dbReference>
<sequence length="801" mass="88061">MEESDDIGPRYRMCLFLFGNVDKRGQLEDEYANDEELSSINHIDACHVTEFEANIKAIVSDGSECDSFVSNDTSNSIANMLPPIEPEDYYNESELICLDAVENSLPCEVDADVGDEYDETVPSSEFIVSAKEGELLASNNSSTDEAPLAGSMTSSSDSKSSHPSPLPSIASSLLKCWPEPLSPTSDQLPIGSPRLDIPSSTRYEVGDRSTIMPPPLHPAPVAATRQQHRAISSFCKSGLNHDNDPHHSSDQQAFPQRILNTPLGNLLPPEYADVDITALFPHYSPNLIPRWGRIISLPYPPQKYDHLKHNPIDYSEDEGLIGLTNGESGDVCEGIGRLHLFFRNFLDLGEIPTNEKQFEEATKLDEMQELQTFPDPNLNCFAGAERSWWQIAFAERLAQLENSSAATSGQTVPKEVDSKKDRKSRKKSLANTVNGDSATSNSVSATTADVKTKPEEGESSSNVQSRYCTWRFGPAKYWYDQLEIPETADITKWTEWRKNATLPVAAAPLQSTGLNVALCGHPTLAVESGTKAIVADSTTGAIAQKGSRLSHSIDEIDEEDMSSRTEEAELEAEDEEEMFLPFKLIQWEEDIIYDPQLSNNKDNYQGKYPGILGYKVLTGSGQIGQSAAGMSGNSTSSTIASASSTSTVDAHNQAPTALRSSTCFTGPYSFFPIENPQIMDDSWRFDIIYDPQCHTPAADTPFLLTLNKNDEQSLLDTVVNDDELVVVNAPSALKKKQPEHMQDGHINRASFHVTFGFASTRGTLTGALAKAEKGAEKVKRILGKMPLSFRFVMYFTQNYAT</sequence>
<dbReference type="STRING" id="6205.A0A0R3X8Q5"/>
<dbReference type="WBParaSite" id="TTAC_0000993001-mRNA-1">
    <property type="protein sequence ID" value="TTAC_0000993001-mRNA-1"/>
    <property type="gene ID" value="TTAC_0000993001"/>
</dbReference>
<dbReference type="GO" id="GO:0017025">
    <property type="term" value="F:TBP-class protein binding"/>
    <property type="evidence" value="ECO:0007669"/>
    <property type="project" value="InterPro"/>
</dbReference>
<name>A0A0R3X8Q5_HYDTA</name>
<proteinExistence type="predicted"/>
<reference evidence="4" key="1">
    <citation type="submission" date="2017-02" db="UniProtKB">
        <authorList>
            <consortium name="WormBaseParasite"/>
        </authorList>
    </citation>
    <scope>IDENTIFICATION</scope>
</reference>
<accession>A0A0R3X8Q5</accession>
<evidence type="ECO:0000313" key="2">
    <source>
        <dbReference type="EMBL" id="VDM34888.1"/>
    </source>
</evidence>
<keyword evidence="3" id="KW-1185">Reference proteome</keyword>
<dbReference type="GO" id="GO:0004402">
    <property type="term" value="F:histone acetyltransferase activity"/>
    <property type="evidence" value="ECO:0007669"/>
    <property type="project" value="InterPro"/>
</dbReference>